<name>A0ABP8JYT1_9MICO</name>
<feature type="domain" description="Glycosyl transferase family 1" evidence="7">
    <location>
        <begin position="706"/>
        <end position="845"/>
    </location>
</feature>
<dbReference type="Gene3D" id="3.40.50.2000">
    <property type="entry name" value="Glycogen Phosphorylase B"/>
    <property type="match status" value="1"/>
</dbReference>
<keyword evidence="4" id="KW-0808">Transferase</keyword>
<dbReference type="InterPro" id="IPR043148">
    <property type="entry name" value="TagF_C"/>
</dbReference>
<evidence type="ECO:0000313" key="9">
    <source>
        <dbReference type="Proteomes" id="UP001500945"/>
    </source>
</evidence>
<dbReference type="EMBL" id="BAABGM010000002">
    <property type="protein sequence ID" value="GAA4398167.1"/>
    <property type="molecule type" value="Genomic_DNA"/>
</dbReference>
<keyword evidence="3" id="KW-1003">Cell membrane</keyword>
<comment type="similarity">
    <text evidence="2">Belongs to the CDP-glycerol glycerophosphotransferase family.</text>
</comment>
<evidence type="ECO:0000256" key="6">
    <source>
        <dbReference type="ARBA" id="ARBA00023136"/>
    </source>
</evidence>
<dbReference type="SUPFAM" id="SSF53756">
    <property type="entry name" value="UDP-Glycosyltransferase/glycogen phosphorylase"/>
    <property type="match status" value="2"/>
</dbReference>
<dbReference type="Proteomes" id="UP001500945">
    <property type="component" value="Unassembled WGS sequence"/>
</dbReference>
<reference evidence="9" key="1">
    <citation type="journal article" date="2019" name="Int. J. Syst. Evol. Microbiol.">
        <title>The Global Catalogue of Microorganisms (GCM) 10K type strain sequencing project: providing services to taxonomists for standard genome sequencing and annotation.</title>
        <authorList>
            <consortium name="The Broad Institute Genomics Platform"/>
            <consortium name="The Broad Institute Genome Sequencing Center for Infectious Disease"/>
            <person name="Wu L."/>
            <person name="Ma J."/>
        </authorList>
    </citation>
    <scope>NUCLEOTIDE SEQUENCE [LARGE SCALE GENOMIC DNA]</scope>
    <source>
        <strain evidence="9">JCM 17809</strain>
    </source>
</reference>
<dbReference type="InterPro" id="IPR007554">
    <property type="entry name" value="Glycerophosphate_synth"/>
</dbReference>
<dbReference type="InterPro" id="IPR051612">
    <property type="entry name" value="Teichoic_Acid_Biosynth"/>
</dbReference>
<sequence length="871" mass="95659">MPEGRSAVDSLLRLPRQVRKAIRNEWYHATARLPVRPDVVLYEAFGGRGVLCHPEAIFRELLGAEDLQHLHHVWVLGEDVAVTEHLREIEQHPRVSFVRRGSYAYVRALATSGFLVNNATFPAAFAKREGQVYLNTWHGTPLKRMGHDEPGETAATRNVLRNFLMCDFVLSSSPYMTSTMYESAYRLLNIYPGRIIEEGGPRTDRQVLDRGARSEVRQQLVEAGLDLGTGTERIVLYAPTWRGASFSDAADDALDLLTRTQHLSRLLGAGHRVLLKVHQQVYDLALTHPEAAGQLVPNEIPANAVLAVVDVLVTDFSSILFDALATDLPLVLFAPDLTEYAATRGLYLAEDELPGPLVTDLEAAAERILAVGSGSQLDPQVTHALVYRAAKERFAAKDDGLASKRVVDVVWRGRTQGLSVSPVRSDGRTTVLIYLGGLKSNGITTSALNLLRSIDHSRFDVTAVYRHSGRGDRAINAGRIPPEVRRLARIGRFTTGKAHRRKRRRLLQQGGDMSPQQLQKMLALLNAEWRRCVGSARFDHLVDFSGYSPFWSFLMAEAPTSHRSIWLHNDLKADQMRMVDGARPFEHHLGAVFSSYRFYDNLVSVSEALRDINAEHLAGFAPASKFTFARNTIDAQGILAAAAGHPDAAREWPGDHILEPIPSADEDADELVATPDVLAVQHDVPHLQEEIARRLALGAVPPRSSRTRFVTVGRVSPEKNHARLIRAFAALLARHADAELVIIGDGPLLEGVRGLAESLGVAECVHFTGLLHNPWALMADCDVFVMSSDYEGQPMVILEARVLGLPVVSTAFGSVGGAIPPGSGLVVERSEEALTEGMAAALRGEVPNPPFDAQRYNDEAMAEFYRAIGAT</sequence>
<gene>
    <name evidence="8" type="ORF">GCM10023168_03920</name>
</gene>
<keyword evidence="5" id="KW-0777">Teichoic acid biosynthesis</keyword>
<dbReference type="InterPro" id="IPR043149">
    <property type="entry name" value="TagF_N"/>
</dbReference>
<dbReference type="Pfam" id="PF00534">
    <property type="entry name" value="Glycos_transf_1"/>
    <property type="match status" value="1"/>
</dbReference>
<evidence type="ECO:0000256" key="1">
    <source>
        <dbReference type="ARBA" id="ARBA00004202"/>
    </source>
</evidence>
<evidence type="ECO:0000313" key="8">
    <source>
        <dbReference type="EMBL" id="GAA4398167.1"/>
    </source>
</evidence>
<dbReference type="Pfam" id="PF04464">
    <property type="entry name" value="Glyphos_transf"/>
    <property type="match status" value="1"/>
</dbReference>
<organism evidence="8 9">
    <name type="scientific">Fodinibacter luteus</name>
    <dbReference type="NCBI Taxonomy" id="552064"/>
    <lineage>
        <taxon>Bacteria</taxon>
        <taxon>Bacillati</taxon>
        <taxon>Actinomycetota</taxon>
        <taxon>Actinomycetes</taxon>
        <taxon>Micrococcales</taxon>
        <taxon>Intrasporangiaceae</taxon>
        <taxon>Fodinibacter (ex Wang et al. 2009)</taxon>
    </lineage>
</organism>
<comment type="caution">
    <text evidence="8">The sequence shown here is derived from an EMBL/GenBank/DDBJ whole genome shotgun (WGS) entry which is preliminary data.</text>
</comment>
<evidence type="ECO:0000256" key="5">
    <source>
        <dbReference type="ARBA" id="ARBA00022944"/>
    </source>
</evidence>
<accession>A0ABP8JYT1</accession>
<comment type="subcellular location">
    <subcellularLocation>
        <location evidence="1">Cell membrane</location>
        <topology evidence="1">Peripheral membrane protein</topology>
    </subcellularLocation>
</comment>
<proteinExistence type="inferred from homology"/>
<evidence type="ECO:0000256" key="3">
    <source>
        <dbReference type="ARBA" id="ARBA00022475"/>
    </source>
</evidence>
<dbReference type="PANTHER" id="PTHR37316">
    <property type="entry name" value="TEICHOIC ACID GLYCEROL-PHOSPHATE PRIMASE"/>
    <property type="match status" value="1"/>
</dbReference>
<keyword evidence="6" id="KW-0472">Membrane</keyword>
<dbReference type="CDD" id="cd03811">
    <property type="entry name" value="GT4_GT28_WabH-like"/>
    <property type="match status" value="1"/>
</dbReference>
<dbReference type="Gene3D" id="3.40.50.11820">
    <property type="match status" value="1"/>
</dbReference>
<dbReference type="Gene3D" id="3.40.50.12580">
    <property type="match status" value="1"/>
</dbReference>
<protein>
    <recommendedName>
        <fullName evidence="7">Glycosyl transferase family 1 domain-containing protein</fullName>
    </recommendedName>
</protein>
<evidence type="ECO:0000256" key="4">
    <source>
        <dbReference type="ARBA" id="ARBA00022679"/>
    </source>
</evidence>
<dbReference type="PANTHER" id="PTHR37316:SF3">
    <property type="entry name" value="TEICHOIC ACID GLYCEROL-PHOSPHATE TRANSFERASE"/>
    <property type="match status" value="1"/>
</dbReference>
<evidence type="ECO:0000256" key="2">
    <source>
        <dbReference type="ARBA" id="ARBA00010488"/>
    </source>
</evidence>
<dbReference type="InterPro" id="IPR001296">
    <property type="entry name" value="Glyco_trans_1"/>
</dbReference>
<keyword evidence="9" id="KW-1185">Reference proteome</keyword>
<evidence type="ECO:0000259" key="7">
    <source>
        <dbReference type="Pfam" id="PF00534"/>
    </source>
</evidence>